<evidence type="ECO:0000313" key="3">
    <source>
        <dbReference type="EMBL" id="GCE95660.1"/>
    </source>
</evidence>
<dbReference type="Gene3D" id="1.20.58.220">
    <property type="entry name" value="Phosphate transport system protein phou homolog 2, domain 2"/>
    <property type="match status" value="1"/>
</dbReference>
<proteinExistence type="inferred from homology"/>
<accession>A0A5M3TC96</accession>
<evidence type="ECO:0000256" key="2">
    <source>
        <dbReference type="SAM" id="Coils"/>
    </source>
</evidence>
<dbReference type="InterPro" id="IPR002727">
    <property type="entry name" value="DUF47"/>
</dbReference>
<feature type="coiled-coil region" evidence="2">
    <location>
        <begin position="55"/>
        <end position="89"/>
    </location>
</feature>
<dbReference type="InterPro" id="IPR018445">
    <property type="entry name" value="Put_Phosphate_transp_reg"/>
</dbReference>
<comment type="caution">
    <text evidence="3">The sequence shown here is derived from an EMBL/GenBank/DDBJ whole genome shotgun (WGS) entry which is preliminary data.</text>
</comment>
<dbReference type="EMBL" id="BIMW01000144">
    <property type="protein sequence ID" value="GCE95660.1"/>
    <property type="molecule type" value="Genomic_DNA"/>
</dbReference>
<protein>
    <recommendedName>
        <fullName evidence="5">DUF47 family protein</fullName>
    </recommendedName>
</protein>
<dbReference type="Proteomes" id="UP000326169">
    <property type="component" value="Unassembled WGS sequence"/>
</dbReference>
<dbReference type="PANTHER" id="PTHR36536:SF3">
    <property type="entry name" value="UPF0111 PROTEIN HI_1603"/>
    <property type="match status" value="1"/>
</dbReference>
<dbReference type="InterPro" id="IPR038078">
    <property type="entry name" value="PhoU-like_sf"/>
</dbReference>
<evidence type="ECO:0008006" key="5">
    <source>
        <dbReference type="Google" id="ProtNLM"/>
    </source>
</evidence>
<evidence type="ECO:0000313" key="4">
    <source>
        <dbReference type="Proteomes" id="UP000326169"/>
    </source>
</evidence>
<organism evidence="3 4">
    <name type="scientific">Limnospira platensis NIES-46</name>
    <dbReference type="NCBI Taxonomy" id="1236695"/>
    <lineage>
        <taxon>Bacteria</taxon>
        <taxon>Bacillati</taxon>
        <taxon>Cyanobacteriota</taxon>
        <taxon>Cyanophyceae</taxon>
        <taxon>Oscillatoriophycideae</taxon>
        <taxon>Oscillatoriales</taxon>
        <taxon>Sirenicapillariaceae</taxon>
        <taxon>Limnospira</taxon>
    </lineage>
</organism>
<name>A0A5M3TC96_LIMPL</name>
<sequence length="232" mass="26652">MGAVNLGYLLGIMKKDIPPLFGKTKFIEGQIDEFLDKISEGCLYFEMGVSAYLDSQNVTKSCENKMEQLRDLKRRCNELRRAIESQLYTEMLIPDSRGDVLSLLEDLYYLIDVFGDSYQSIIIEHPDIPEDYHQDFKELTGMVVKSVETVVIAARAFFRHPDAVRDHLYRVRVYETESDRIAIRLKTNIFNSQLPLERKMQLRDGVDLIDGLADAAEDAGDELSIYAIKRVL</sequence>
<gene>
    <name evidence="3" type="ORF">NIES46_37260</name>
</gene>
<evidence type="ECO:0000256" key="1">
    <source>
        <dbReference type="ARBA" id="ARBA00008591"/>
    </source>
</evidence>
<keyword evidence="2" id="KW-0175">Coiled coil</keyword>
<dbReference type="PANTHER" id="PTHR36536">
    <property type="entry name" value="UPF0111 PROTEIN HI_1603"/>
    <property type="match status" value="1"/>
</dbReference>
<comment type="similarity">
    <text evidence="1">Belongs to the UPF0111 family.</text>
</comment>
<keyword evidence="4" id="KW-1185">Reference proteome</keyword>
<dbReference type="Pfam" id="PF01865">
    <property type="entry name" value="PhoU_div"/>
    <property type="match status" value="1"/>
</dbReference>
<reference evidence="3 4" key="1">
    <citation type="journal article" date="2019" name="J Genomics">
        <title>The Draft Genome of a Hydrogen-producing Cyanobacterium, Arthrospira platensis NIES-46.</title>
        <authorList>
            <person name="Suzuki S."/>
            <person name="Yamaguchi H."/>
            <person name="Kawachi M."/>
        </authorList>
    </citation>
    <scope>NUCLEOTIDE SEQUENCE [LARGE SCALE GENOMIC DNA]</scope>
    <source>
        <strain evidence="3 4">NIES-46</strain>
    </source>
</reference>